<evidence type="ECO:0000313" key="1">
    <source>
        <dbReference type="EMBL" id="KIW71702.1"/>
    </source>
</evidence>
<keyword evidence="2" id="KW-1185">Reference proteome</keyword>
<proteinExistence type="predicted"/>
<protein>
    <submittedName>
        <fullName evidence="1">Uncharacterized protein</fullName>
    </submittedName>
</protein>
<sequence>MIMMRCWESTASCLRGRNVPRLGLSLSPIGEAWNMGANETGVIRRADPELCHSYTMGSTASNDCSSHPRVNKENSLQLLPILFRRPPASSLGPVAQYYRCSVASRPRPQHLPVKKHASCPMSVILPDHRHPPPRTTAS</sequence>
<dbReference type="HOGENOM" id="CLU_1855022_0_0_1"/>
<dbReference type="EMBL" id="KN846957">
    <property type="protein sequence ID" value="KIW71702.1"/>
    <property type="molecule type" value="Genomic_DNA"/>
</dbReference>
<dbReference type="AlphaFoldDB" id="A0A0D2EBM9"/>
<evidence type="ECO:0000313" key="2">
    <source>
        <dbReference type="Proteomes" id="UP000054266"/>
    </source>
</evidence>
<accession>A0A0D2EBM9</accession>
<reference evidence="1 2" key="1">
    <citation type="submission" date="2015-01" db="EMBL/GenBank/DDBJ databases">
        <title>The Genome Sequence of Capronia semiimmersa CBS27337.</title>
        <authorList>
            <consortium name="The Broad Institute Genomics Platform"/>
            <person name="Cuomo C."/>
            <person name="de Hoog S."/>
            <person name="Gorbushina A."/>
            <person name="Stielow B."/>
            <person name="Teixiera M."/>
            <person name="Abouelleil A."/>
            <person name="Chapman S.B."/>
            <person name="Priest M."/>
            <person name="Young S.K."/>
            <person name="Wortman J."/>
            <person name="Nusbaum C."/>
            <person name="Birren B."/>
        </authorList>
    </citation>
    <scope>NUCLEOTIDE SEQUENCE [LARGE SCALE GENOMIC DNA]</scope>
    <source>
        <strain evidence="1 2">CBS 27337</strain>
    </source>
</reference>
<name>A0A0D2EBM9_9EURO</name>
<organism evidence="1 2">
    <name type="scientific">Phialophora macrospora</name>
    <dbReference type="NCBI Taxonomy" id="1851006"/>
    <lineage>
        <taxon>Eukaryota</taxon>
        <taxon>Fungi</taxon>
        <taxon>Dikarya</taxon>
        <taxon>Ascomycota</taxon>
        <taxon>Pezizomycotina</taxon>
        <taxon>Eurotiomycetes</taxon>
        <taxon>Chaetothyriomycetidae</taxon>
        <taxon>Chaetothyriales</taxon>
        <taxon>Herpotrichiellaceae</taxon>
        <taxon>Phialophora</taxon>
    </lineage>
</organism>
<dbReference type="Proteomes" id="UP000054266">
    <property type="component" value="Unassembled WGS sequence"/>
</dbReference>
<gene>
    <name evidence="1" type="ORF">PV04_03837</name>
</gene>